<proteinExistence type="predicted"/>
<dbReference type="VEuPathDB" id="FungiDB:PC110_g14494"/>
<dbReference type="AlphaFoldDB" id="A0A8T1EAU6"/>
<organism evidence="1 2">
    <name type="scientific">Phytophthora cactorum</name>
    <dbReference type="NCBI Taxonomy" id="29920"/>
    <lineage>
        <taxon>Eukaryota</taxon>
        <taxon>Sar</taxon>
        <taxon>Stramenopiles</taxon>
        <taxon>Oomycota</taxon>
        <taxon>Peronosporomycetes</taxon>
        <taxon>Peronosporales</taxon>
        <taxon>Peronosporaceae</taxon>
        <taxon>Phytophthora</taxon>
    </lineage>
</organism>
<reference evidence="1" key="1">
    <citation type="submission" date="2018-10" db="EMBL/GenBank/DDBJ databases">
        <title>Effector identification in a new, highly contiguous assembly of the strawberry crown rot pathogen Phytophthora cactorum.</title>
        <authorList>
            <person name="Armitage A.D."/>
            <person name="Nellist C.F."/>
            <person name="Bates H."/>
            <person name="Vickerstaff R.J."/>
            <person name="Harrison R.J."/>
        </authorList>
    </citation>
    <scope>NUCLEOTIDE SEQUENCE</scope>
    <source>
        <strain evidence="1">4040</strain>
    </source>
</reference>
<dbReference type="Proteomes" id="UP000736787">
    <property type="component" value="Unassembled WGS sequence"/>
</dbReference>
<protein>
    <submittedName>
        <fullName evidence="1">Uncharacterized protein</fullName>
    </submittedName>
</protein>
<dbReference type="EMBL" id="RCMK01000111">
    <property type="protein sequence ID" value="KAG2948388.1"/>
    <property type="molecule type" value="Genomic_DNA"/>
</dbReference>
<sequence length="126" mass="13794">MDRTKVTFPLPKGYLADARVSDILANGLPSLNPRDWKSVRSFDGLQLFRCRPRGRSIAQLAAEEDFPQAVEAVTSGQPSVVAIGNAPGSIEDVLYGFAGTTDEETCTTLLFLLKRKQTLRFCTTLS</sequence>
<accession>A0A8T1EAU6</accession>
<name>A0A8T1EAU6_9STRA</name>
<evidence type="ECO:0000313" key="1">
    <source>
        <dbReference type="EMBL" id="KAG2948388.1"/>
    </source>
</evidence>
<comment type="caution">
    <text evidence="1">The sequence shown here is derived from an EMBL/GenBank/DDBJ whole genome shotgun (WGS) entry which is preliminary data.</text>
</comment>
<gene>
    <name evidence="1" type="ORF">PC117_g6057</name>
</gene>
<evidence type="ECO:0000313" key="2">
    <source>
        <dbReference type="Proteomes" id="UP000736787"/>
    </source>
</evidence>